<protein>
    <submittedName>
        <fullName evidence="5">Shikimate dehydrogenase</fullName>
    </submittedName>
</protein>
<evidence type="ECO:0000313" key="5">
    <source>
        <dbReference type="EMBL" id="AVO45878.1"/>
    </source>
</evidence>
<dbReference type="SUPFAM" id="SSF53223">
    <property type="entry name" value="Aminoacid dehydrogenase-like, N-terminal domain"/>
    <property type="match status" value="1"/>
</dbReference>
<dbReference type="EMBL" id="CP027668">
    <property type="protein sequence ID" value="AVO45878.1"/>
    <property type="molecule type" value="Genomic_DNA"/>
</dbReference>
<feature type="domain" description="Shikimate dehydrogenase substrate binding N-terminal" evidence="4">
    <location>
        <begin position="7"/>
        <end position="91"/>
    </location>
</feature>
<dbReference type="GO" id="GO:0009423">
    <property type="term" value="P:chorismate biosynthetic process"/>
    <property type="evidence" value="ECO:0007669"/>
    <property type="project" value="TreeGrafter"/>
</dbReference>
<sequence>MHVKLGLIGDKIQTSRSPDLHRLAGRLCGLDVSYDLLIPPARAETFDSVLDHCRTGGYRGINVTFPYKERVLSQLVAPGPELVALGACNTVVFDADGPRGANTDCTGFGSAFRHRFGEASPGVVAMAGAGGVGKAIAFALVTLGASEVRLCDADRGKAEALAATLAPRAEGTRIVLCDDMTEAAEGVDGIVNATPLGMAGVGGNAIPDAALEGVGWAFDAVYTPEWTEFLSRAREACLDILSGYELFLFQGIDAFRIFTGHEVDAEALRRELAGAALREAS</sequence>
<keyword evidence="3" id="KW-0028">Amino-acid biosynthesis</keyword>
<keyword evidence="3" id="KW-0057">Aromatic amino acid biosynthesis</keyword>
<dbReference type="SUPFAM" id="SSF51735">
    <property type="entry name" value="NAD(P)-binding Rossmann-fold domains"/>
    <property type="match status" value="1"/>
</dbReference>
<dbReference type="GO" id="GO:0050661">
    <property type="term" value="F:NADP binding"/>
    <property type="evidence" value="ECO:0007669"/>
    <property type="project" value="TreeGrafter"/>
</dbReference>
<dbReference type="RefSeq" id="WP_106749219.1">
    <property type="nucleotide sequence ID" value="NZ_CP027668.1"/>
</dbReference>
<dbReference type="Proteomes" id="UP000237889">
    <property type="component" value="Chromosome"/>
</dbReference>
<dbReference type="PANTHER" id="PTHR21089:SF1">
    <property type="entry name" value="BIFUNCTIONAL 3-DEHYDROQUINATE DEHYDRATASE_SHIKIMATE DEHYDROGENASE, CHLOROPLASTIC"/>
    <property type="match status" value="1"/>
</dbReference>
<dbReference type="PANTHER" id="PTHR21089">
    <property type="entry name" value="SHIKIMATE DEHYDROGENASE"/>
    <property type="match status" value="1"/>
</dbReference>
<dbReference type="AlphaFoldDB" id="A0A2S0NCI9"/>
<dbReference type="InterPro" id="IPR046346">
    <property type="entry name" value="Aminoacid_DH-like_N_sf"/>
</dbReference>
<keyword evidence="2" id="KW-0560">Oxidoreductase</keyword>
<dbReference type="Pfam" id="PF08501">
    <property type="entry name" value="Shikimate_dh_N"/>
    <property type="match status" value="1"/>
</dbReference>
<dbReference type="CDD" id="cd01065">
    <property type="entry name" value="NAD_bind_Shikimate_DH"/>
    <property type="match status" value="1"/>
</dbReference>
<dbReference type="Gene3D" id="3.40.50.10860">
    <property type="entry name" value="Leucine Dehydrogenase, chain A, domain 1"/>
    <property type="match status" value="1"/>
</dbReference>
<dbReference type="KEGG" id="phr:C6569_12820"/>
<dbReference type="InterPro" id="IPR022893">
    <property type="entry name" value="Shikimate_DH_fam"/>
</dbReference>
<organism evidence="5 6">
    <name type="scientific">Phreatobacter cathodiphilus</name>
    <dbReference type="NCBI Taxonomy" id="1868589"/>
    <lineage>
        <taxon>Bacteria</taxon>
        <taxon>Pseudomonadati</taxon>
        <taxon>Pseudomonadota</taxon>
        <taxon>Alphaproteobacteria</taxon>
        <taxon>Hyphomicrobiales</taxon>
        <taxon>Phreatobacteraceae</taxon>
        <taxon>Phreatobacter</taxon>
    </lineage>
</organism>
<dbReference type="GO" id="GO:0019632">
    <property type="term" value="P:shikimate metabolic process"/>
    <property type="evidence" value="ECO:0007669"/>
    <property type="project" value="TreeGrafter"/>
</dbReference>
<dbReference type="InterPro" id="IPR013708">
    <property type="entry name" value="Shikimate_DH-bd_N"/>
</dbReference>
<dbReference type="Gene3D" id="3.40.50.720">
    <property type="entry name" value="NAD(P)-binding Rossmann-like Domain"/>
    <property type="match status" value="1"/>
</dbReference>
<proteinExistence type="predicted"/>
<evidence type="ECO:0000256" key="1">
    <source>
        <dbReference type="ARBA" id="ARBA00004871"/>
    </source>
</evidence>
<dbReference type="OrthoDB" id="9792692at2"/>
<evidence type="ECO:0000256" key="2">
    <source>
        <dbReference type="ARBA" id="ARBA00023002"/>
    </source>
</evidence>
<accession>A0A2S0NCI9</accession>
<dbReference type="GO" id="GO:0005829">
    <property type="term" value="C:cytosol"/>
    <property type="evidence" value="ECO:0007669"/>
    <property type="project" value="TreeGrafter"/>
</dbReference>
<dbReference type="GO" id="GO:0004764">
    <property type="term" value="F:shikimate 3-dehydrogenase (NADP+) activity"/>
    <property type="evidence" value="ECO:0007669"/>
    <property type="project" value="InterPro"/>
</dbReference>
<name>A0A2S0NCI9_9HYPH</name>
<reference evidence="5 6" key="1">
    <citation type="submission" date="2018-03" db="EMBL/GenBank/DDBJ databases">
        <title>Genome sequencing of Phreatobacter sp.</title>
        <authorList>
            <person name="Kim S.-J."/>
            <person name="Heo J."/>
            <person name="Kwon S.-W."/>
        </authorList>
    </citation>
    <scope>NUCLEOTIDE SEQUENCE [LARGE SCALE GENOMIC DNA]</scope>
    <source>
        <strain evidence="5 6">S-12</strain>
    </source>
</reference>
<dbReference type="GO" id="GO:0009073">
    <property type="term" value="P:aromatic amino acid family biosynthetic process"/>
    <property type="evidence" value="ECO:0007669"/>
    <property type="project" value="UniProtKB-KW"/>
</dbReference>
<keyword evidence="6" id="KW-1185">Reference proteome</keyword>
<gene>
    <name evidence="5" type="ORF">C6569_12820</name>
</gene>
<dbReference type="InterPro" id="IPR036291">
    <property type="entry name" value="NAD(P)-bd_dom_sf"/>
</dbReference>
<evidence type="ECO:0000256" key="3">
    <source>
        <dbReference type="ARBA" id="ARBA00023141"/>
    </source>
</evidence>
<comment type="pathway">
    <text evidence="1">Metabolic intermediate biosynthesis; chorismate biosynthesis; chorismate from D-erythrose 4-phosphate and phosphoenolpyruvate: step 4/7.</text>
</comment>
<evidence type="ECO:0000313" key="6">
    <source>
        <dbReference type="Proteomes" id="UP000237889"/>
    </source>
</evidence>
<evidence type="ECO:0000259" key="4">
    <source>
        <dbReference type="Pfam" id="PF08501"/>
    </source>
</evidence>